<evidence type="ECO:0008006" key="3">
    <source>
        <dbReference type="Google" id="ProtNLM"/>
    </source>
</evidence>
<protein>
    <recommendedName>
        <fullName evidence="3">Immunity protein 53 of polymorphic toxin system</fullName>
    </recommendedName>
</protein>
<comment type="caution">
    <text evidence="1">The sequence shown here is derived from an EMBL/GenBank/DDBJ whole genome shotgun (WGS) entry which is preliminary data.</text>
</comment>
<reference evidence="1 2" key="1">
    <citation type="submission" date="2020-11" db="EMBL/GenBank/DDBJ databases">
        <title>WGS of Herminiimonas contaminans strain Marseille-Q4544 isolated from planarians Schmidtea mediterranea.</title>
        <authorList>
            <person name="Kangale L."/>
        </authorList>
    </citation>
    <scope>NUCLEOTIDE SEQUENCE [LARGE SCALE GENOMIC DNA]</scope>
    <source>
        <strain evidence="1 2">Marseille-Q4544</strain>
    </source>
</reference>
<sequence length="92" mass="10369">MALLEYKGYVISVTATEQTWGFSFGEWGGTYRVWHKENLTPIEGVIEGCETSAFEAEQRTLRIVKVAIDEATSKTSEQLMQSLSQLGERFAM</sequence>
<accession>A0ABS0EXN3</accession>
<name>A0ABS0EXN3_9BURK</name>
<dbReference type="RefSeq" id="WP_195876583.1">
    <property type="nucleotide sequence ID" value="NZ_JADOEL010000021.1"/>
</dbReference>
<evidence type="ECO:0000313" key="1">
    <source>
        <dbReference type="EMBL" id="MBF8179580.1"/>
    </source>
</evidence>
<organism evidence="1 2">
    <name type="scientific">Herminiimonas contaminans</name>
    <dbReference type="NCBI Taxonomy" id="1111140"/>
    <lineage>
        <taxon>Bacteria</taxon>
        <taxon>Pseudomonadati</taxon>
        <taxon>Pseudomonadota</taxon>
        <taxon>Betaproteobacteria</taxon>
        <taxon>Burkholderiales</taxon>
        <taxon>Oxalobacteraceae</taxon>
        <taxon>Herminiimonas</taxon>
    </lineage>
</organism>
<gene>
    <name evidence="1" type="ORF">IXC47_17990</name>
</gene>
<dbReference type="Proteomes" id="UP000657372">
    <property type="component" value="Unassembled WGS sequence"/>
</dbReference>
<dbReference type="EMBL" id="JADOEL010000021">
    <property type="protein sequence ID" value="MBF8179580.1"/>
    <property type="molecule type" value="Genomic_DNA"/>
</dbReference>
<keyword evidence="2" id="KW-1185">Reference proteome</keyword>
<proteinExistence type="predicted"/>
<evidence type="ECO:0000313" key="2">
    <source>
        <dbReference type="Proteomes" id="UP000657372"/>
    </source>
</evidence>